<name>A0A1R3K0D0_9ROSI</name>
<organism evidence="1 2">
    <name type="scientific">Corchorus olitorius</name>
    <dbReference type="NCBI Taxonomy" id="93759"/>
    <lineage>
        <taxon>Eukaryota</taxon>
        <taxon>Viridiplantae</taxon>
        <taxon>Streptophyta</taxon>
        <taxon>Embryophyta</taxon>
        <taxon>Tracheophyta</taxon>
        <taxon>Spermatophyta</taxon>
        <taxon>Magnoliopsida</taxon>
        <taxon>eudicotyledons</taxon>
        <taxon>Gunneridae</taxon>
        <taxon>Pentapetalae</taxon>
        <taxon>rosids</taxon>
        <taxon>malvids</taxon>
        <taxon>Malvales</taxon>
        <taxon>Malvaceae</taxon>
        <taxon>Grewioideae</taxon>
        <taxon>Apeibeae</taxon>
        <taxon>Corchorus</taxon>
    </lineage>
</organism>
<protein>
    <submittedName>
        <fullName evidence="1">Uncharacterized protein</fullName>
    </submittedName>
</protein>
<reference evidence="2" key="1">
    <citation type="submission" date="2013-09" db="EMBL/GenBank/DDBJ databases">
        <title>Corchorus olitorius genome sequencing.</title>
        <authorList>
            <person name="Alam M."/>
            <person name="Haque M.S."/>
            <person name="Islam M.S."/>
            <person name="Emdad E.M."/>
            <person name="Islam M.M."/>
            <person name="Ahmed B."/>
            <person name="Halim A."/>
            <person name="Hossen Q.M.M."/>
            <person name="Hossain M.Z."/>
            <person name="Ahmed R."/>
            <person name="Khan M.M."/>
            <person name="Islam R."/>
            <person name="Rashid M.M."/>
            <person name="Khan S.A."/>
            <person name="Rahman M.S."/>
            <person name="Alam M."/>
            <person name="Yahiya A.S."/>
            <person name="Khan M.S."/>
            <person name="Azam M.S."/>
            <person name="Haque T."/>
            <person name="Lashkar M.Z.H."/>
            <person name="Akhand A.I."/>
            <person name="Morshed G."/>
            <person name="Roy S."/>
            <person name="Uddin K.S."/>
            <person name="Rabeya T."/>
            <person name="Hossain A.S."/>
            <person name="Chowdhury A."/>
            <person name="Snigdha A.R."/>
            <person name="Mortoza M.S."/>
            <person name="Matin S.A."/>
            <person name="Hoque S.M.E."/>
            <person name="Islam M.K."/>
            <person name="Roy D.K."/>
            <person name="Haider R."/>
            <person name="Moosa M.M."/>
            <person name="Elias S.M."/>
            <person name="Hasan A.M."/>
            <person name="Jahan S."/>
            <person name="Shafiuddin M."/>
            <person name="Mahmood N."/>
            <person name="Shommy N.S."/>
        </authorList>
    </citation>
    <scope>NUCLEOTIDE SEQUENCE [LARGE SCALE GENOMIC DNA]</scope>
    <source>
        <strain evidence="2">cv. O-4</strain>
    </source>
</reference>
<comment type="caution">
    <text evidence="1">The sequence shown here is derived from an EMBL/GenBank/DDBJ whole genome shotgun (WGS) entry which is preliminary data.</text>
</comment>
<dbReference type="AlphaFoldDB" id="A0A1R3K0D0"/>
<proteinExistence type="predicted"/>
<dbReference type="EMBL" id="AWUE01014933">
    <property type="protein sequence ID" value="OMP00549.1"/>
    <property type="molecule type" value="Genomic_DNA"/>
</dbReference>
<accession>A0A1R3K0D0</accession>
<keyword evidence="2" id="KW-1185">Reference proteome</keyword>
<sequence>MGKGIFTVLRRERIRRVMIQNIVIVVGVSSTSALKWISISRHTTEVQFSVQPAASELELNLEGMEGILIVPGIKVKTKVVQVSPSPFGQWRQRI</sequence>
<gene>
    <name evidence="1" type="ORF">COLO4_12591</name>
</gene>
<dbReference type="Proteomes" id="UP000187203">
    <property type="component" value="Unassembled WGS sequence"/>
</dbReference>
<evidence type="ECO:0000313" key="2">
    <source>
        <dbReference type="Proteomes" id="UP000187203"/>
    </source>
</evidence>
<evidence type="ECO:0000313" key="1">
    <source>
        <dbReference type="EMBL" id="OMP00549.1"/>
    </source>
</evidence>